<dbReference type="Gene3D" id="2.40.330.10">
    <property type="entry name" value="DNA-binding pseudobarrel domain"/>
    <property type="match status" value="2"/>
</dbReference>
<comment type="caution">
    <text evidence="7">The sequence shown here is derived from an EMBL/GenBank/DDBJ whole genome shotgun (WGS) entry which is preliminary data.</text>
</comment>
<dbReference type="PROSITE" id="PS50863">
    <property type="entry name" value="B3"/>
    <property type="match status" value="1"/>
</dbReference>
<dbReference type="GO" id="GO:0005634">
    <property type="term" value="C:nucleus"/>
    <property type="evidence" value="ECO:0007669"/>
    <property type="project" value="UniProtKB-SubCell"/>
</dbReference>
<proteinExistence type="predicted"/>
<feature type="domain" description="TF-B3" evidence="6">
    <location>
        <begin position="7"/>
        <end position="101"/>
    </location>
</feature>
<dbReference type="PANTHER" id="PTHR31920">
    <property type="entry name" value="B3 DOMAIN-CONTAINING"/>
    <property type="match status" value="1"/>
</dbReference>
<dbReference type="InterPro" id="IPR003340">
    <property type="entry name" value="B3_DNA-bd"/>
</dbReference>
<dbReference type="Proteomes" id="UP001634393">
    <property type="component" value="Unassembled WGS sequence"/>
</dbReference>
<organism evidence="7 8">
    <name type="scientific">Penstemon smallii</name>
    <dbReference type="NCBI Taxonomy" id="265156"/>
    <lineage>
        <taxon>Eukaryota</taxon>
        <taxon>Viridiplantae</taxon>
        <taxon>Streptophyta</taxon>
        <taxon>Embryophyta</taxon>
        <taxon>Tracheophyta</taxon>
        <taxon>Spermatophyta</taxon>
        <taxon>Magnoliopsida</taxon>
        <taxon>eudicotyledons</taxon>
        <taxon>Gunneridae</taxon>
        <taxon>Pentapetalae</taxon>
        <taxon>asterids</taxon>
        <taxon>lamiids</taxon>
        <taxon>Lamiales</taxon>
        <taxon>Plantaginaceae</taxon>
        <taxon>Cheloneae</taxon>
        <taxon>Penstemon</taxon>
    </lineage>
</organism>
<protein>
    <recommendedName>
        <fullName evidence="6">TF-B3 domain-containing protein</fullName>
    </recommendedName>
</protein>
<name>A0ABD3T417_9LAMI</name>
<keyword evidence="3" id="KW-0238">DNA-binding</keyword>
<dbReference type="PANTHER" id="PTHR31920:SF122">
    <property type="entry name" value="B3 DOMAIN-CONTAINING PROTEIN REM23"/>
    <property type="match status" value="1"/>
</dbReference>
<sequence length="232" mass="27329">MESIQRNSFFKVMINENFGQEIQLPPVFVKLHAEILPVKAKLRTSLGETWNVKLEKRNDNRYFFTRGWNKFVKYFGIQFGEFVMFTLSGNSIFYVTVFGINQCEKKIDSSDYRLHEEQDMNGEESKNITKSKSPLYVEILMKLHNKSRVHLRKEFSIATGLINQEKVVVEYVPNQSRHVIVLKRGEGRTDMTKGWYSFRKSNGLEYGKVYSFEFKPKKNVLFVNQVVINKRN</sequence>
<evidence type="ECO:0000256" key="3">
    <source>
        <dbReference type="ARBA" id="ARBA00023125"/>
    </source>
</evidence>
<keyword evidence="5" id="KW-0539">Nucleus</keyword>
<dbReference type="SMART" id="SM01019">
    <property type="entry name" value="B3"/>
    <property type="match status" value="2"/>
</dbReference>
<accession>A0ABD3T417</accession>
<keyword evidence="4" id="KW-0804">Transcription</keyword>
<evidence type="ECO:0000256" key="5">
    <source>
        <dbReference type="ARBA" id="ARBA00023242"/>
    </source>
</evidence>
<dbReference type="Pfam" id="PF02362">
    <property type="entry name" value="B3"/>
    <property type="match status" value="1"/>
</dbReference>
<dbReference type="EMBL" id="JBJXBP010000005">
    <property type="protein sequence ID" value="KAL3831082.1"/>
    <property type="molecule type" value="Genomic_DNA"/>
</dbReference>
<gene>
    <name evidence="7" type="ORF">ACJIZ3_019884</name>
</gene>
<evidence type="ECO:0000259" key="6">
    <source>
        <dbReference type="PROSITE" id="PS50863"/>
    </source>
</evidence>
<dbReference type="InterPro" id="IPR015300">
    <property type="entry name" value="DNA-bd_pseudobarrel_sf"/>
</dbReference>
<evidence type="ECO:0000313" key="8">
    <source>
        <dbReference type="Proteomes" id="UP001634393"/>
    </source>
</evidence>
<keyword evidence="8" id="KW-1185">Reference proteome</keyword>
<evidence type="ECO:0000256" key="2">
    <source>
        <dbReference type="ARBA" id="ARBA00023015"/>
    </source>
</evidence>
<dbReference type="AlphaFoldDB" id="A0ABD3T417"/>
<dbReference type="CDD" id="cd10017">
    <property type="entry name" value="B3_DNA"/>
    <property type="match status" value="1"/>
</dbReference>
<reference evidence="7 8" key="1">
    <citation type="submission" date="2024-12" db="EMBL/GenBank/DDBJ databases">
        <title>The unique morphological basis and parallel evolutionary history of personate flowers in Penstemon.</title>
        <authorList>
            <person name="Depatie T.H."/>
            <person name="Wessinger C.A."/>
        </authorList>
    </citation>
    <scope>NUCLEOTIDE SEQUENCE [LARGE SCALE GENOMIC DNA]</scope>
    <source>
        <strain evidence="7">WTNN_2</strain>
        <tissue evidence="7">Leaf</tissue>
    </source>
</reference>
<dbReference type="GO" id="GO:0003677">
    <property type="term" value="F:DNA binding"/>
    <property type="evidence" value="ECO:0007669"/>
    <property type="project" value="UniProtKB-KW"/>
</dbReference>
<dbReference type="SUPFAM" id="SSF101936">
    <property type="entry name" value="DNA-binding pseudobarrel domain"/>
    <property type="match status" value="2"/>
</dbReference>
<keyword evidence="2" id="KW-0805">Transcription regulation</keyword>
<evidence type="ECO:0000256" key="1">
    <source>
        <dbReference type="ARBA" id="ARBA00004123"/>
    </source>
</evidence>
<evidence type="ECO:0000313" key="7">
    <source>
        <dbReference type="EMBL" id="KAL3831082.1"/>
    </source>
</evidence>
<dbReference type="InterPro" id="IPR050655">
    <property type="entry name" value="Plant_B3_domain"/>
</dbReference>
<evidence type="ECO:0000256" key="4">
    <source>
        <dbReference type="ARBA" id="ARBA00023163"/>
    </source>
</evidence>
<comment type="subcellular location">
    <subcellularLocation>
        <location evidence="1">Nucleus</location>
    </subcellularLocation>
</comment>